<comment type="caution">
    <text evidence="2">The sequence shown here is derived from an EMBL/GenBank/DDBJ whole genome shotgun (WGS) entry which is preliminary data.</text>
</comment>
<name>A0AAE1E3E1_9GAST</name>
<reference evidence="2" key="1">
    <citation type="journal article" date="2023" name="G3 (Bethesda)">
        <title>A reference genome for the long-term kleptoplast-retaining sea slug Elysia crispata morphotype clarki.</title>
        <authorList>
            <person name="Eastman K.E."/>
            <person name="Pendleton A.L."/>
            <person name="Shaikh M.A."/>
            <person name="Suttiyut T."/>
            <person name="Ogas R."/>
            <person name="Tomko P."/>
            <person name="Gavelis G."/>
            <person name="Widhalm J.R."/>
            <person name="Wisecaver J.H."/>
        </authorList>
    </citation>
    <scope>NUCLEOTIDE SEQUENCE</scope>
    <source>
        <strain evidence="2">ECLA1</strain>
    </source>
</reference>
<evidence type="ECO:0000313" key="3">
    <source>
        <dbReference type="Proteomes" id="UP001283361"/>
    </source>
</evidence>
<dbReference type="EMBL" id="JAWDGP010001389">
    <property type="protein sequence ID" value="KAK3792045.1"/>
    <property type="molecule type" value="Genomic_DNA"/>
</dbReference>
<proteinExistence type="predicted"/>
<gene>
    <name evidence="2" type="ORF">RRG08_055312</name>
</gene>
<dbReference type="Proteomes" id="UP001283361">
    <property type="component" value="Unassembled WGS sequence"/>
</dbReference>
<protein>
    <submittedName>
        <fullName evidence="2">Uncharacterized protein</fullName>
    </submittedName>
</protein>
<feature type="region of interest" description="Disordered" evidence="1">
    <location>
        <begin position="27"/>
        <end position="77"/>
    </location>
</feature>
<keyword evidence="3" id="KW-1185">Reference proteome</keyword>
<dbReference type="AlphaFoldDB" id="A0AAE1E3E1"/>
<sequence length="101" mass="11149">MLNKRCEPTIKLAPRVLTSFEAMQKGELKSSSLPLRSWEKEPEEAAPPRPERSAGATPVTTLSKYFPPPLTTEGMLDRPIDGLPCLHGPSSIMRLPSVSRH</sequence>
<accession>A0AAE1E3E1</accession>
<evidence type="ECO:0000256" key="1">
    <source>
        <dbReference type="SAM" id="MobiDB-lite"/>
    </source>
</evidence>
<evidence type="ECO:0000313" key="2">
    <source>
        <dbReference type="EMBL" id="KAK3792045.1"/>
    </source>
</evidence>
<organism evidence="2 3">
    <name type="scientific">Elysia crispata</name>
    <name type="common">lettuce slug</name>
    <dbReference type="NCBI Taxonomy" id="231223"/>
    <lineage>
        <taxon>Eukaryota</taxon>
        <taxon>Metazoa</taxon>
        <taxon>Spiralia</taxon>
        <taxon>Lophotrochozoa</taxon>
        <taxon>Mollusca</taxon>
        <taxon>Gastropoda</taxon>
        <taxon>Heterobranchia</taxon>
        <taxon>Euthyneura</taxon>
        <taxon>Panpulmonata</taxon>
        <taxon>Sacoglossa</taxon>
        <taxon>Placobranchoidea</taxon>
        <taxon>Plakobranchidae</taxon>
        <taxon>Elysia</taxon>
    </lineage>
</organism>